<accession>H6LDR9</accession>
<dbReference type="STRING" id="931626.Awo_c24760"/>
<dbReference type="KEGG" id="awo:Awo_c24760"/>
<dbReference type="InterPro" id="IPR002937">
    <property type="entry name" value="Amino_oxidase"/>
</dbReference>
<proteinExistence type="predicted"/>
<organism evidence="2 3">
    <name type="scientific">Acetobacterium woodii (strain ATCC 29683 / DSM 1030 / JCM 2381 / KCTC 1655 / WB1)</name>
    <dbReference type="NCBI Taxonomy" id="931626"/>
    <lineage>
        <taxon>Bacteria</taxon>
        <taxon>Bacillati</taxon>
        <taxon>Bacillota</taxon>
        <taxon>Clostridia</taxon>
        <taxon>Eubacteriales</taxon>
        <taxon>Eubacteriaceae</taxon>
        <taxon>Acetobacterium</taxon>
    </lineage>
</organism>
<dbReference type="PANTHER" id="PTHR21197">
    <property type="entry name" value="UDP-GALACTOPYRANOSE MUTASE"/>
    <property type="match status" value="1"/>
</dbReference>
<reference evidence="3" key="1">
    <citation type="submission" date="2011-07" db="EMBL/GenBank/DDBJ databases">
        <title>Complete genome sequence of Acetobacterium woodii.</title>
        <authorList>
            <person name="Poehlein A."/>
            <person name="Schmidt S."/>
            <person name="Kaster A.-K."/>
            <person name="Goenrich M."/>
            <person name="Vollmers J."/>
            <person name="Thuermer A."/>
            <person name="Gottschalk G."/>
            <person name="Thauer R.K."/>
            <person name="Daniel R."/>
            <person name="Mueller V."/>
        </authorList>
    </citation>
    <scope>NUCLEOTIDE SEQUENCE [LARGE SCALE GENOMIC DNA]</scope>
    <source>
        <strain evidence="3">ATCC 29683 / DSM 1030 / JCM 2381 / KCTC 1655 / WB1</strain>
    </source>
</reference>
<dbReference type="OrthoDB" id="9769600at2"/>
<sequence length="431" mass="50613">MRKLNTIILGAGISGLAVQHFLKSENIIIEKENYWGGLCHSFSINEFIFDTFIHLSFSEMNEVVEIFEKSSHSFKHKPRAFNYYNGYWIKHPAQNNIFSLTSEEKTSIIMGFVNRKSFIKKNYEDWLRIQFGDYFAEHFPMQYTKKYWTVEARKLETKWVGERVYQAPIQEVIKGAFEEDEINRFYAKEMKYPCIGGYQSYLKELVDENNIDFSTKVVLIDPDEKSIITDNKKKYYYENLVSTIPLPELCKVIKGVPTEILRASEKLNYTSGVIVSLGFNKMDIPKYLWYYIYDEDILPARVYAPSLKSINNVPEGCSSIQAEYYFSKLNPLKYSLEEILEKTIEKLSLIMGFSEIDICVSDVRQIDYANVLFTKDIYENREMILNYLDRINIKYAGRFGEWDYLWSDQSLISGKKIAEKINNMSKVFCNK</sequence>
<feature type="domain" description="Amine oxidase" evidence="1">
    <location>
        <begin position="27"/>
        <end position="352"/>
    </location>
</feature>
<evidence type="ECO:0000313" key="3">
    <source>
        <dbReference type="Proteomes" id="UP000007177"/>
    </source>
</evidence>
<keyword evidence="3" id="KW-1185">Reference proteome</keyword>
<dbReference type="InterPro" id="IPR036188">
    <property type="entry name" value="FAD/NAD-bd_sf"/>
</dbReference>
<dbReference type="EMBL" id="CP002987">
    <property type="protein sequence ID" value="AFA49233.1"/>
    <property type="molecule type" value="Genomic_DNA"/>
</dbReference>
<dbReference type="HOGENOM" id="CLU_026719_2_0_9"/>
<evidence type="ECO:0000313" key="2">
    <source>
        <dbReference type="EMBL" id="AFA49233.1"/>
    </source>
</evidence>
<reference evidence="2 3" key="2">
    <citation type="journal article" date="2012" name="PLoS ONE">
        <title>An ancient pathway combining carbon dioxide fixation with the generation and utilization of a sodium ion gradient for ATP synthesis.</title>
        <authorList>
            <person name="Poehlein A."/>
            <person name="Schmidt S."/>
            <person name="Kaster A.K."/>
            <person name="Goenrich M."/>
            <person name="Vollmers J."/>
            <person name="Thurmer A."/>
            <person name="Bertsch J."/>
            <person name="Schuchmann K."/>
            <person name="Voigt B."/>
            <person name="Hecker M."/>
            <person name="Daniel R."/>
            <person name="Thauer R.K."/>
            <person name="Gottschalk G."/>
            <person name="Muller V."/>
        </authorList>
    </citation>
    <scope>NUCLEOTIDE SEQUENCE [LARGE SCALE GENOMIC DNA]</scope>
    <source>
        <strain evidence="3">ATCC 29683 / DSM 1030 / JCM 2381 / KCTC 1655 / WB1</strain>
    </source>
</reference>
<dbReference type="GO" id="GO:0008767">
    <property type="term" value="F:UDP-galactopyranose mutase activity"/>
    <property type="evidence" value="ECO:0007669"/>
    <property type="project" value="TreeGrafter"/>
</dbReference>
<evidence type="ECO:0000259" key="1">
    <source>
        <dbReference type="Pfam" id="PF01593"/>
    </source>
</evidence>
<dbReference type="Pfam" id="PF01593">
    <property type="entry name" value="Amino_oxidase"/>
    <property type="match status" value="1"/>
</dbReference>
<dbReference type="SUPFAM" id="SSF51905">
    <property type="entry name" value="FAD/NAD(P)-binding domain"/>
    <property type="match status" value="1"/>
</dbReference>
<dbReference type="GO" id="GO:0005829">
    <property type="term" value="C:cytosol"/>
    <property type="evidence" value="ECO:0007669"/>
    <property type="project" value="TreeGrafter"/>
</dbReference>
<gene>
    <name evidence="2" type="ordered locus">Awo_c24760</name>
</gene>
<name>H6LDR9_ACEWD</name>
<dbReference type="GO" id="GO:0050660">
    <property type="term" value="F:flavin adenine dinucleotide binding"/>
    <property type="evidence" value="ECO:0007669"/>
    <property type="project" value="TreeGrafter"/>
</dbReference>
<dbReference type="Proteomes" id="UP000007177">
    <property type="component" value="Chromosome"/>
</dbReference>
<dbReference type="Gene3D" id="3.50.50.60">
    <property type="entry name" value="FAD/NAD(P)-binding domain"/>
    <property type="match status" value="1"/>
</dbReference>
<dbReference type="PANTHER" id="PTHR21197:SF0">
    <property type="entry name" value="UDP-GALACTOPYRANOSE MUTASE"/>
    <property type="match status" value="1"/>
</dbReference>
<dbReference type="RefSeq" id="WP_014356833.1">
    <property type="nucleotide sequence ID" value="NC_016894.1"/>
</dbReference>
<dbReference type="eggNOG" id="COG1232">
    <property type="taxonomic scope" value="Bacteria"/>
</dbReference>
<dbReference type="GO" id="GO:0016491">
    <property type="term" value="F:oxidoreductase activity"/>
    <property type="evidence" value="ECO:0007669"/>
    <property type="project" value="InterPro"/>
</dbReference>
<dbReference type="AlphaFoldDB" id="H6LDR9"/>
<protein>
    <recommendedName>
        <fullName evidence="1">Amine oxidase domain-containing protein</fullName>
    </recommendedName>
</protein>